<name>A0A975U2A2_9PROT</name>
<dbReference type="KEGG" id="elio:KO353_01645"/>
<evidence type="ECO:0000313" key="1">
    <source>
        <dbReference type="EMBL" id="QXM24989.1"/>
    </source>
</evidence>
<dbReference type="AlphaFoldDB" id="A0A975U2A2"/>
<dbReference type="Proteomes" id="UP000694001">
    <property type="component" value="Chromosome"/>
</dbReference>
<organism evidence="1 2">
    <name type="scientific">Elioraea tepida</name>
    <dbReference type="NCBI Taxonomy" id="2843330"/>
    <lineage>
        <taxon>Bacteria</taxon>
        <taxon>Pseudomonadati</taxon>
        <taxon>Pseudomonadota</taxon>
        <taxon>Alphaproteobacteria</taxon>
        <taxon>Acetobacterales</taxon>
        <taxon>Elioraeaceae</taxon>
        <taxon>Elioraea</taxon>
    </lineage>
</organism>
<dbReference type="RefSeq" id="WP_218286046.1">
    <property type="nucleotide sequence ID" value="NZ_CP076448.1"/>
</dbReference>
<protein>
    <submittedName>
        <fullName evidence="1">Uncharacterized protein</fullName>
    </submittedName>
</protein>
<evidence type="ECO:0000313" key="2">
    <source>
        <dbReference type="Proteomes" id="UP000694001"/>
    </source>
</evidence>
<keyword evidence="2" id="KW-1185">Reference proteome</keyword>
<sequence length="95" mass="11097">MRADRVLPEYEPERQVSAPLTALIPPPQTIQRRAWECACDLAAEHSNTINDEARWHWLQHMACRGYERITWQQAAQLFRLHRLVRARLAGEADHA</sequence>
<accession>A0A975U2A2</accession>
<dbReference type="EMBL" id="CP076448">
    <property type="protein sequence ID" value="QXM24989.1"/>
    <property type="molecule type" value="Genomic_DNA"/>
</dbReference>
<gene>
    <name evidence="1" type="ORF">KO353_01645</name>
</gene>
<reference evidence="1" key="1">
    <citation type="submission" date="2021-06" db="EMBL/GenBank/DDBJ databases">
        <title>Elioraea tepida, sp. nov., a moderately thermophilic aerobic anoxygenic phototrophic bacterium isolated from an alkaline siliceous hot spring mat community in Yellowstone National Park, WY, USA.</title>
        <authorList>
            <person name="Saini M.K."/>
            <person name="Yoshida S."/>
            <person name="Sebastian A."/>
            <person name="Hirose S."/>
            <person name="Hara E."/>
            <person name="Tamaki H."/>
            <person name="Soulier N.T."/>
            <person name="Albert I."/>
            <person name="Hanada S."/>
            <person name="Bryant D.A."/>
            <person name="Tank M."/>
        </authorList>
    </citation>
    <scope>NUCLEOTIDE SEQUENCE</scope>
    <source>
        <strain evidence="1">MS-P2</strain>
    </source>
</reference>
<proteinExistence type="predicted"/>